<gene>
    <name evidence="1" type="ORF">GWK47_036731</name>
</gene>
<protein>
    <submittedName>
        <fullName evidence="1">Uncharacterized protein</fullName>
    </submittedName>
</protein>
<dbReference type="AlphaFoldDB" id="A0A8J4YR72"/>
<evidence type="ECO:0000313" key="2">
    <source>
        <dbReference type="Proteomes" id="UP000770661"/>
    </source>
</evidence>
<comment type="caution">
    <text evidence="1">The sequence shown here is derived from an EMBL/GenBank/DDBJ whole genome shotgun (WGS) entry which is preliminary data.</text>
</comment>
<accession>A0A8J4YR72</accession>
<proteinExistence type="predicted"/>
<name>A0A8J4YR72_CHIOP</name>
<keyword evidence="2" id="KW-1185">Reference proteome</keyword>
<dbReference type="EMBL" id="JACEEZ010004492">
    <property type="protein sequence ID" value="KAG0726374.1"/>
    <property type="molecule type" value="Genomic_DNA"/>
</dbReference>
<organism evidence="1 2">
    <name type="scientific">Chionoecetes opilio</name>
    <name type="common">Atlantic snow crab</name>
    <name type="synonym">Cancer opilio</name>
    <dbReference type="NCBI Taxonomy" id="41210"/>
    <lineage>
        <taxon>Eukaryota</taxon>
        <taxon>Metazoa</taxon>
        <taxon>Ecdysozoa</taxon>
        <taxon>Arthropoda</taxon>
        <taxon>Crustacea</taxon>
        <taxon>Multicrustacea</taxon>
        <taxon>Malacostraca</taxon>
        <taxon>Eumalacostraca</taxon>
        <taxon>Eucarida</taxon>
        <taxon>Decapoda</taxon>
        <taxon>Pleocyemata</taxon>
        <taxon>Brachyura</taxon>
        <taxon>Eubrachyura</taxon>
        <taxon>Majoidea</taxon>
        <taxon>Majidae</taxon>
        <taxon>Chionoecetes</taxon>
    </lineage>
</organism>
<dbReference type="Proteomes" id="UP000770661">
    <property type="component" value="Unassembled WGS sequence"/>
</dbReference>
<reference evidence="1" key="1">
    <citation type="submission" date="2020-07" db="EMBL/GenBank/DDBJ databases">
        <title>The High-quality genome of the commercially important snow crab, Chionoecetes opilio.</title>
        <authorList>
            <person name="Jeong J.-H."/>
            <person name="Ryu S."/>
        </authorList>
    </citation>
    <scope>NUCLEOTIDE SEQUENCE</scope>
    <source>
        <strain evidence="1">MADBK_172401_WGS</strain>
        <tissue evidence="1">Digestive gland</tissue>
    </source>
</reference>
<sequence>MLTQGFGGEGFKISPKAPLRLSWAERGSWFSAGPLPSRPFFPRLAPPPLPRSLSRRDVLTGSKICGPFSPYQNRDSQVRGLAGWVCGSYGWSGVSWAFPTLTSCASGVVGLDDFSELLHGKNGGPLKFCVPFSDAEASQVPIACLPLTGASFCVCGSRG</sequence>
<evidence type="ECO:0000313" key="1">
    <source>
        <dbReference type="EMBL" id="KAG0726374.1"/>
    </source>
</evidence>